<dbReference type="AlphaFoldDB" id="A0A9J6GFJ6"/>
<name>A0A9J6GFJ6_HAELO</name>
<dbReference type="OrthoDB" id="125347at2759"/>
<dbReference type="VEuPathDB" id="VectorBase:HLOH_043982"/>
<protein>
    <submittedName>
        <fullName evidence="1">Uncharacterized protein</fullName>
    </submittedName>
</protein>
<comment type="caution">
    <text evidence="1">The sequence shown here is derived from an EMBL/GenBank/DDBJ whole genome shotgun (WGS) entry which is preliminary data.</text>
</comment>
<proteinExistence type="predicted"/>
<evidence type="ECO:0000313" key="1">
    <source>
        <dbReference type="EMBL" id="KAH9373248.1"/>
    </source>
</evidence>
<organism evidence="1 2">
    <name type="scientific">Haemaphysalis longicornis</name>
    <name type="common">Bush tick</name>
    <dbReference type="NCBI Taxonomy" id="44386"/>
    <lineage>
        <taxon>Eukaryota</taxon>
        <taxon>Metazoa</taxon>
        <taxon>Ecdysozoa</taxon>
        <taxon>Arthropoda</taxon>
        <taxon>Chelicerata</taxon>
        <taxon>Arachnida</taxon>
        <taxon>Acari</taxon>
        <taxon>Parasitiformes</taxon>
        <taxon>Ixodida</taxon>
        <taxon>Ixodoidea</taxon>
        <taxon>Ixodidae</taxon>
        <taxon>Haemaphysalinae</taxon>
        <taxon>Haemaphysalis</taxon>
    </lineage>
</organism>
<keyword evidence="2" id="KW-1185">Reference proteome</keyword>
<evidence type="ECO:0000313" key="2">
    <source>
        <dbReference type="Proteomes" id="UP000821853"/>
    </source>
</evidence>
<sequence length="125" mass="13658">MTASAKLCRRRSLSRTSSQANRANRDFPDFCPGNGSLHRFKVRHGMAFKTIVGEGASAPPVTKMLQRGLEENGEVISSYAERDVCNADETALFYQILPDKTQAMKGDTCTGGKHSKSARPSTLVH</sequence>
<reference evidence="1 2" key="1">
    <citation type="journal article" date="2020" name="Cell">
        <title>Large-Scale Comparative Analyses of Tick Genomes Elucidate Their Genetic Diversity and Vector Capacities.</title>
        <authorList>
            <consortium name="Tick Genome and Microbiome Consortium (TIGMIC)"/>
            <person name="Jia N."/>
            <person name="Wang J."/>
            <person name="Shi W."/>
            <person name="Du L."/>
            <person name="Sun Y."/>
            <person name="Zhan W."/>
            <person name="Jiang J.F."/>
            <person name="Wang Q."/>
            <person name="Zhang B."/>
            <person name="Ji P."/>
            <person name="Bell-Sakyi L."/>
            <person name="Cui X.M."/>
            <person name="Yuan T.T."/>
            <person name="Jiang B.G."/>
            <person name="Yang W.F."/>
            <person name="Lam T.T."/>
            <person name="Chang Q.C."/>
            <person name="Ding S.J."/>
            <person name="Wang X.J."/>
            <person name="Zhu J.G."/>
            <person name="Ruan X.D."/>
            <person name="Zhao L."/>
            <person name="Wei J.T."/>
            <person name="Ye R.Z."/>
            <person name="Que T.C."/>
            <person name="Du C.H."/>
            <person name="Zhou Y.H."/>
            <person name="Cheng J.X."/>
            <person name="Dai P.F."/>
            <person name="Guo W.B."/>
            <person name="Han X.H."/>
            <person name="Huang E.J."/>
            <person name="Li L.F."/>
            <person name="Wei W."/>
            <person name="Gao Y.C."/>
            <person name="Liu J.Z."/>
            <person name="Shao H.Z."/>
            <person name="Wang X."/>
            <person name="Wang C.C."/>
            <person name="Yang T.C."/>
            <person name="Huo Q.B."/>
            <person name="Li W."/>
            <person name="Chen H.Y."/>
            <person name="Chen S.E."/>
            <person name="Zhou L.G."/>
            <person name="Ni X.B."/>
            <person name="Tian J.H."/>
            <person name="Sheng Y."/>
            <person name="Liu T."/>
            <person name="Pan Y.S."/>
            <person name="Xia L.Y."/>
            <person name="Li J."/>
            <person name="Zhao F."/>
            <person name="Cao W.C."/>
        </authorList>
    </citation>
    <scope>NUCLEOTIDE SEQUENCE [LARGE SCALE GENOMIC DNA]</scope>
    <source>
        <strain evidence="1">HaeL-2018</strain>
    </source>
</reference>
<dbReference type="Proteomes" id="UP000821853">
    <property type="component" value="Chromosome 4"/>
</dbReference>
<gene>
    <name evidence="1" type="ORF">HPB48_004993</name>
</gene>
<accession>A0A9J6GFJ6</accession>
<dbReference type="EMBL" id="JABSTR010000006">
    <property type="protein sequence ID" value="KAH9373248.1"/>
    <property type="molecule type" value="Genomic_DNA"/>
</dbReference>